<evidence type="ECO:0000313" key="2">
    <source>
        <dbReference type="Proteomes" id="UP001518680"/>
    </source>
</evidence>
<name>A0ABS1Y4M2_9CORY</name>
<organism evidence="1 2">
    <name type="scientific">Corynebacterium macginleyi</name>
    <dbReference type="NCBI Taxonomy" id="38290"/>
    <lineage>
        <taxon>Bacteria</taxon>
        <taxon>Bacillati</taxon>
        <taxon>Actinomycetota</taxon>
        <taxon>Actinomycetes</taxon>
        <taxon>Mycobacteriales</taxon>
        <taxon>Corynebacteriaceae</taxon>
        <taxon>Corynebacterium</taxon>
    </lineage>
</organism>
<reference evidence="1 2" key="1">
    <citation type="submission" date="2021-01" db="EMBL/GenBank/DDBJ databases">
        <title>Complete genome sequences of Corynebacterium macginleyi strains isolated from infectious keratitis.</title>
        <authorList>
            <person name="Sagerfors S."/>
            <person name="Poehlein A."/>
            <person name="Soderquist B."/>
            <person name="Bruggemann H."/>
        </authorList>
    </citation>
    <scope>NUCLEOTIDE SEQUENCE [LARGE SCALE GENOMIC DNA]</scope>
    <source>
        <strain evidence="1 2">12T220</strain>
    </source>
</reference>
<proteinExistence type="predicted"/>
<sequence length="50" mass="5058">MTVTPKPSTSAMVLAHRGCVGNLQFPGALKQLTAVVISAALDLIGVILPG</sequence>
<evidence type="ECO:0000313" key="1">
    <source>
        <dbReference type="EMBL" id="MBM0243322.1"/>
    </source>
</evidence>
<gene>
    <name evidence="1" type="ORF">GWO63_003320</name>
</gene>
<keyword evidence="2" id="KW-1185">Reference proteome</keyword>
<protein>
    <submittedName>
        <fullName evidence="1">Uncharacterized protein</fullName>
    </submittedName>
</protein>
<dbReference type="GeneID" id="92745586"/>
<dbReference type="EMBL" id="JAACBX020000001">
    <property type="protein sequence ID" value="MBM0243322.1"/>
    <property type="molecule type" value="Genomic_DNA"/>
</dbReference>
<dbReference type="RefSeq" id="WP_167449698.1">
    <property type="nucleotide sequence ID" value="NZ_CP068291.1"/>
</dbReference>
<dbReference type="Proteomes" id="UP001518680">
    <property type="component" value="Unassembled WGS sequence"/>
</dbReference>
<accession>A0ABS1Y4M2</accession>
<comment type="caution">
    <text evidence="1">The sequence shown here is derived from an EMBL/GenBank/DDBJ whole genome shotgun (WGS) entry which is preliminary data.</text>
</comment>